<feature type="transmembrane region" description="Helical" evidence="1">
    <location>
        <begin position="188"/>
        <end position="208"/>
    </location>
</feature>
<name>A0A8J2LWQ4_9HEXA</name>
<feature type="transmembrane region" description="Helical" evidence="1">
    <location>
        <begin position="6"/>
        <end position="28"/>
    </location>
</feature>
<sequence length="304" mass="33923">RQEISIGFTVLGINVLIVNGLTNILQFWNVIYLRDLPWFLNQCFVLSKDFKNFAIQNQMKRKSEEVDILALCIASFALPCLPIFVGFLLSSVLNPEFPLLLSSVISLPGYSNYLAILLSSLSFAFYMLAIFGGPAIIGMAAITYAILIDQILSHLTINSSNLSYKHFLTVYRKLKILEIHMNSMFSPLALLVQIYFMQEIVVSCFAAIRSSEASFVVLGTVLGLNAAQIIVTVIRLTAGIYDKSAQLLSSRTKSHRLSPISRRIQRSLRPLYTWVGGMYYADSGLTFTILDITQGQTIDLLLAN</sequence>
<dbReference type="AlphaFoldDB" id="A0A8J2LWQ4"/>
<keyword evidence="1" id="KW-1133">Transmembrane helix</keyword>
<comment type="caution">
    <text evidence="2">The sequence shown here is derived from an EMBL/GenBank/DDBJ whole genome shotgun (WGS) entry which is preliminary data.</text>
</comment>
<feature type="transmembrane region" description="Helical" evidence="1">
    <location>
        <begin position="68"/>
        <end position="93"/>
    </location>
</feature>
<dbReference type="EMBL" id="CAJVCH010552335">
    <property type="protein sequence ID" value="CAG7829626.1"/>
    <property type="molecule type" value="Genomic_DNA"/>
</dbReference>
<reference evidence="2" key="1">
    <citation type="submission" date="2021-06" db="EMBL/GenBank/DDBJ databases">
        <authorList>
            <person name="Hodson N. C."/>
            <person name="Mongue J. A."/>
            <person name="Jaron S. K."/>
        </authorList>
    </citation>
    <scope>NUCLEOTIDE SEQUENCE</scope>
</reference>
<keyword evidence="1" id="KW-0472">Membrane</keyword>
<evidence type="ECO:0000256" key="1">
    <source>
        <dbReference type="SAM" id="Phobius"/>
    </source>
</evidence>
<gene>
    <name evidence="2" type="ORF">AFUS01_LOCUS39483</name>
</gene>
<accession>A0A8J2LWQ4</accession>
<feature type="non-terminal residue" evidence="2">
    <location>
        <position position="1"/>
    </location>
</feature>
<protein>
    <submittedName>
        <fullName evidence="2">Uncharacterized protein</fullName>
    </submittedName>
</protein>
<feature type="transmembrane region" description="Helical" evidence="1">
    <location>
        <begin position="214"/>
        <end position="234"/>
    </location>
</feature>
<dbReference type="Proteomes" id="UP000708208">
    <property type="component" value="Unassembled WGS sequence"/>
</dbReference>
<keyword evidence="3" id="KW-1185">Reference proteome</keyword>
<organism evidence="2 3">
    <name type="scientific">Allacma fusca</name>
    <dbReference type="NCBI Taxonomy" id="39272"/>
    <lineage>
        <taxon>Eukaryota</taxon>
        <taxon>Metazoa</taxon>
        <taxon>Ecdysozoa</taxon>
        <taxon>Arthropoda</taxon>
        <taxon>Hexapoda</taxon>
        <taxon>Collembola</taxon>
        <taxon>Symphypleona</taxon>
        <taxon>Sminthuridae</taxon>
        <taxon>Allacma</taxon>
    </lineage>
</organism>
<keyword evidence="1" id="KW-0812">Transmembrane</keyword>
<proteinExistence type="predicted"/>
<evidence type="ECO:0000313" key="3">
    <source>
        <dbReference type="Proteomes" id="UP000708208"/>
    </source>
</evidence>
<feature type="transmembrane region" description="Helical" evidence="1">
    <location>
        <begin position="113"/>
        <end position="146"/>
    </location>
</feature>
<evidence type="ECO:0000313" key="2">
    <source>
        <dbReference type="EMBL" id="CAG7829626.1"/>
    </source>
</evidence>